<proteinExistence type="predicted"/>
<evidence type="ECO:0000256" key="4">
    <source>
        <dbReference type="PROSITE-ProRule" id="PRU00335"/>
    </source>
</evidence>
<keyword evidence="3" id="KW-0804">Transcription</keyword>
<dbReference type="InterPro" id="IPR036271">
    <property type="entry name" value="Tet_transcr_reg_TetR-rel_C_sf"/>
</dbReference>
<dbReference type="AlphaFoldDB" id="A0A7W6IG99"/>
<dbReference type="InterPro" id="IPR025996">
    <property type="entry name" value="MT1864/Rv1816-like_C"/>
</dbReference>
<dbReference type="GO" id="GO:0000976">
    <property type="term" value="F:transcription cis-regulatory region binding"/>
    <property type="evidence" value="ECO:0007669"/>
    <property type="project" value="TreeGrafter"/>
</dbReference>
<evidence type="ECO:0000313" key="6">
    <source>
        <dbReference type="EMBL" id="MBB4040970.1"/>
    </source>
</evidence>
<dbReference type="GO" id="GO:0003700">
    <property type="term" value="F:DNA-binding transcription factor activity"/>
    <property type="evidence" value="ECO:0007669"/>
    <property type="project" value="TreeGrafter"/>
</dbReference>
<evidence type="ECO:0000313" key="7">
    <source>
        <dbReference type="Proteomes" id="UP000519439"/>
    </source>
</evidence>
<dbReference type="PROSITE" id="PS50977">
    <property type="entry name" value="HTH_TETR_2"/>
    <property type="match status" value="1"/>
</dbReference>
<organism evidence="6 7">
    <name type="scientific">Microvirga flocculans</name>
    <dbReference type="NCBI Taxonomy" id="217168"/>
    <lineage>
        <taxon>Bacteria</taxon>
        <taxon>Pseudomonadati</taxon>
        <taxon>Pseudomonadota</taxon>
        <taxon>Alphaproteobacteria</taxon>
        <taxon>Hyphomicrobiales</taxon>
        <taxon>Methylobacteriaceae</taxon>
        <taxon>Microvirga</taxon>
    </lineage>
</organism>
<dbReference type="Gene3D" id="1.10.357.10">
    <property type="entry name" value="Tetracycline Repressor, domain 2"/>
    <property type="match status" value="1"/>
</dbReference>
<keyword evidence="2 4" id="KW-0238">DNA-binding</keyword>
<dbReference type="PANTHER" id="PTHR30055">
    <property type="entry name" value="HTH-TYPE TRANSCRIPTIONAL REGULATOR RUTR"/>
    <property type="match status" value="1"/>
</dbReference>
<evidence type="ECO:0000256" key="3">
    <source>
        <dbReference type="ARBA" id="ARBA00023163"/>
    </source>
</evidence>
<dbReference type="RefSeq" id="WP_027316654.1">
    <property type="nucleotide sequence ID" value="NZ_JACIDC010000008.1"/>
</dbReference>
<protein>
    <submittedName>
        <fullName evidence="6">AcrR family transcriptional regulator</fullName>
    </submittedName>
</protein>
<comment type="caution">
    <text evidence="6">The sequence shown here is derived from an EMBL/GenBank/DDBJ whole genome shotgun (WGS) entry which is preliminary data.</text>
</comment>
<dbReference type="InterPro" id="IPR001647">
    <property type="entry name" value="HTH_TetR"/>
</dbReference>
<feature type="DNA-binding region" description="H-T-H motif" evidence="4">
    <location>
        <begin position="28"/>
        <end position="47"/>
    </location>
</feature>
<accession>A0A7W6IG99</accession>
<evidence type="ECO:0000256" key="1">
    <source>
        <dbReference type="ARBA" id="ARBA00023015"/>
    </source>
</evidence>
<dbReference type="Pfam" id="PF13305">
    <property type="entry name" value="TetR_C_33"/>
    <property type="match status" value="1"/>
</dbReference>
<dbReference type="InterPro" id="IPR050109">
    <property type="entry name" value="HTH-type_TetR-like_transc_reg"/>
</dbReference>
<dbReference type="InterPro" id="IPR009057">
    <property type="entry name" value="Homeodomain-like_sf"/>
</dbReference>
<dbReference type="EMBL" id="JACIDC010000008">
    <property type="protein sequence ID" value="MBB4040970.1"/>
    <property type="molecule type" value="Genomic_DNA"/>
</dbReference>
<name>A0A7W6IG99_9HYPH</name>
<dbReference type="Proteomes" id="UP000519439">
    <property type="component" value="Unassembled WGS sequence"/>
</dbReference>
<dbReference type="Pfam" id="PF00440">
    <property type="entry name" value="TetR_N"/>
    <property type="match status" value="1"/>
</dbReference>
<reference evidence="6 7" key="1">
    <citation type="submission" date="2020-08" db="EMBL/GenBank/DDBJ databases">
        <title>Genomic Encyclopedia of Type Strains, Phase IV (KMG-IV): sequencing the most valuable type-strain genomes for metagenomic binning, comparative biology and taxonomic classification.</title>
        <authorList>
            <person name="Goeker M."/>
        </authorList>
    </citation>
    <scope>NUCLEOTIDE SEQUENCE [LARGE SCALE GENOMIC DNA]</scope>
    <source>
        <strain evidence="6 7">DSM 15743</strain>
    </source>
</reference>
<keyword evidence="1" id="KW-0805">Transcription regulation</keyword>
<dbReference type="Gene3D" id="1.10.10.60">
    <property type="entry name" value="Homeodomain-like"/>
    <property type="match status" value="1"/>
</dbReference>
<keyword evidence="7" id="KW-1185">Reference proteome</keyword>
<gene>
    <name evidence="6" type="ORF">GGR34_002629</name>
</gene>
<evidence type="ECO:0000256" key="2">
    <source>
        <dbReference type="ARBA" id="ARBA00023125"/>
    </source>
</evidence>
<dbReference type="SUPFAM" id="SSF46689">
    <property type="entry name" value="Homeodomain-like"/>
    <property type="match status" value="1"/>
</dbReference>
<evidence type="ECO:0000259" key="5">
    <source>
        <dbReference type="PROSITE" id="PS50977"/>
    </source>
</evidence>
<feature type="domain" description="HTH tetR-type" evidence="5">
    <location>
        <begin position="5"/>
        <end position="65"/>
    </location>
</feature>
<dbReference type="SUPFAM" id="SSF48498">
    <property type="entry name" value="Tetracyclin repressor-like, C-terminal domain"/>
    <property type="match status" value="1"/>
</dbReference>
<sequence>MPRIGLDARAVIDAAAELADAEGLDAVTLASLAKRLRVKPPSLYNHLDGLEGVRRALALRALREIDARITRAAVGLAKDEALIAIAAAFRTFAREHPGLYTASLRAPDRGDDELAAAGNEIVAVVASVLAGYGLGNEDALHATRGLRAIIHGFASLEAAGAFGLPLDLDESFRRLLRAFIAGLQPRDG</sequence>
<dbReference type="PANTHER" id="PTHR30055:SF239">
    <property type="entry name" value="TRANSCRIPTIONAL REGULATORY PROTEIN"/>
    <property type="match status" value="1"/>
</dbReference>